<sequence>MDSNQYEAGSGRVLSHFASLMTPDTSKKSDWKRQSLRSSDSASSSSIRQSKQVKNVFDDYVLDNRTESSDMSSDMSAGTVKSYPLSFSPPCHSLKKSNAVVADRSTLRSSLGTSYRTEDSIEAMEEETYSPVTSSVKFLMSRDPDEEERVLYSKSDRDKVYLYKKRYTDTYEHAVALLKHAASLERERADKQSDLEYLRSTVQTQTQIINTLSENQQLSEPTDHQQEKQIQALCREVTGLVMQLSQRDSLINSLQNERDKSVEVINELKMSQGLGSTSGSESMQSTDVFRDKLETALRDKQEALERESRLKVQLKDLQQLYDKCEAARSALSDGLDRAEKQTTALHAQWIQEKKEMLASVQEDDQKSAKLCECERLRKDNKTVKASLFQLSENEKKHQLMMKAQKQVVDNSLAHIAQLQSELNELRPQQRDLSERETRINALERDLSGSREKLRRCLMRVKELEERLEQREKEVQATKVRVLERATFLEQRVFDAEAVRRSLHNKVMELKGNIRVFCRVRPVLRHELANSRGEEIFAFPDYRTERRQIELSANPKSHVGYGQSGSRSIVKKYNFDFDFVFDSKCSQEDVFLEVSALIQSALDGYNVCVFAYGQTGSGKTYTMQGKEKDYNSKLMESSPDMGIVGRAILHIFAGIDDLRSSGWSFVTSLELVEIYNETLRDLLAPAESTDKIDLRLDSEGKIAVVNSCIRKVQSSQEAWSLLQGAMSKRLTKSTKLNNRSSRSHCVITFRLSGKNSLTGDQRTGVINLVDLAGSERLSKSGSDSNKELLKEATSINKSLSALGNVICALAKKSTHVPFRDSKLTYFLSSSLGGDSKTLMICNLSPLGNHRDETLNSLRFAKMVNSCEIAYPSTVYPVDRRHQRE</sequence>
<evidence type="ECO:0000256" key="4">
    <source>
        <dbReference type="RuleBase" id="RU000394"/>
    </source>
</evidence>
<proteinExistence type="inferred from homology"/>
<dbReference type="PROSITE" id="PS00411">
    <property type="entry name" value="KINESIN_MOTOR_1"/>
    <property type="match status" value="1"/>
</dbReference>
<dbReference type="EMBL" id="CANTFK010000248">
    <property type="protein sequence ID" value="CAI5710849.1"/>
    <property type="molecule type" value="Genomic_DNA"/>
</dbReference>
<evidence type="ECO:0000256" key="1">
    <source>
        <dbReference type="ARBA" id="ARBA00022741"/>
    </source>
</evidence>
<comment type="similarity">
    <text evidence="3 4">Belongs to the TRAFAC class myosin-kinesin ATPase superfamily. Kinesin family.</text>
</comment>
<feature type="coiled-coil region" evidence="5">
    <location>
        <begin position="432"/>
        <end position="480"/>
    </location>
</feature>
<dbReference type="GO" id="GO:0003777">
    <property type="term" value="F:microtubule motor activity"/>
    <property type="evidence" value="ECO:0007669"/>
    <property type="project" value="InterPro"/>
</dbReference>
<feature type="region of interest" description="Disordered" evidence="6">
    <location>
        <begin position="23"/>
        <end position="50"/>
    </location>
</feature>
<keyword evidence="3 4" id="KW-0505">Motor protein</keyword>
<evidence type="ECO:0000256" key="5">
    <source>
        <dbReference type="SAM" id="Coils"/>
    </source>
</evidence>
<evidence type="ECO:0000259" key="7">
    <source>
        <dbReference type="PROSITE" id="PS50067"/>
    </source>
</evidence>
<feature type="domain" description="Kinesin motor" evidence="7">
    <location>
        <begin position="512"/>
        <end position="865"/>
    </location>
</feature>
<dbReference type="SMART" id="SM00129">
    <property type="entry name" value="KISc"/>
    <property type="match status" value="1"/>
</dbReference>
<evidence type="ECO:0000313" key="9">
    <source>
        <dbReference type="Proteomes" id="UP001159659"/>
    </source>
</evidence>
<dbReference type="PANTHER" id="PTHR47972">
    <property type="entry name" value="KINESIN-LIKE PROTEIN KLP-3"/>
    <property type="match status" value="1"/>
</dbReference>
<dbReference type="InterPro" id="IPR027640">
    <property type="entry name" value="Kinesin-like_fam"/>
</dbReference>
<dbReference type="GO" id="GO:0008017">
    <property type="term" value="F:microtubule binding"/>
    <property type="evidence" value="ECO:0007669"/>
    <property type="project" value="InterPro"/>
</dbReference>
<comment type="caution">
    <text evidence="8">The sequence shown here is derived from an EMBL/GenBank/DDBJ whole genome shotgun (WGS) entry which is preliminary data.</text>
</comment>
<dbReference type="AlphaFoldDB" id="A0AAV0T173"/>
<keyword evidence="2 3" id="KW-0067">ATP-binding</keyword>
<dbReference type="Gene3D" id="3.40.850.10">
    <property type="entry name" value="Kinesin motor domain"/>
    <property type="match status" value="1"/>
</dbReference>
<dbReference type="InterPro" id="IPR001752">
    <property type="entry name" value="Kinesin_motor_dom"/>
</dbReference>
<organism evidence="8 9">
    <name type="scientific">Peronospora farinosa</name>
    <dbReference type="NCBI Taxonomy" id="134698"/>
    <lineage>
        <taxon>Eukaryota</taxon>
        <taxon>Sar</taxon>
        <taxon>Stramenopiles</taxon>
        <taxon>Oomycota</taxon>
        <taxon>Peronosporomycetes</taxon>
        <taxon>Peronosporales</taxon>
        <taxon>Peronosporaceae</taxon>
        <taxon>Peronospora</taxon>
    </lineage>
</organism>
<dbReference type="GO" id="GO:0005874">
    <property type="term" value="C:microtubule"/>
    <property type="evidence" value="ECO:0007669"/>
    <property type="project" value="UniProtKB-KW"/>
</dbReference>
<evidence type="ECO:0000256" key="6">
    <source>
        <dbReference type="SAM" id="MobiDB-lite"/>
    </source>
</evidence>
<dbReference type="GO" id="GO:0007018">
    <property type="term" value="P:microtubule-based movement"/>
    <property type="evidence" value="ECO:0007669"/>
    <property type="project" value="InterPro"/>
</dbReference>
<dbReference type="InterPro" id="IPR019821">
    <property type="entry name" value="Kinesin_motor_CS"/>
</dbReference>
<dbReference type="Proteomes" id="UP001159659">
    <property type="component" value="Unassembled WGS sequence"/>
</dbReference>
<dbReference type="Pfam" id="PF00225">
    <property type="entry name" value="Kinesin"/>
    <property type="match status" value="1"/>
</dbReference>
<keyword evidence="1 3" id="KW-0547">Nucleotide-binding</keyword>
<evidence type="ECO:0000256" key="3">
    <source>
        <dbReference type="PROSITE-ProRule" id="PRU00283"/>
    </source>
</evidence>
<feature type="coiled-coil region" evidence="5">
    <location>
        <begin position="251"/>
        <end position="341"/>
    </location>
</feature>
<keyword evidence="4" id="KW-0493">Microtubule</keyword>
<name>A0AAV0T173_9STRA</name>
<protein>
    <recommendedName>
        <fullName evidence="4">Kinesin-like protein</fullName>
    </recommendedName>
</protein>
<reference evidence="8" key="1">
    <citation type="submission" date="2022-12" db="EMBL/GenBank/DDBJ databases">
        <authorList>
            <person name="Webb A."/>
        </authorList>
    </citation>
    <scope>NUCLEOTIDE SEQUENCE</scope>
    <source>
        <strain evidence="8">Pf2</strain>
    </source>
</reference>
<dbReference type="InterPro" id="IPR036961">
    <property type="entry name" value="Kinesin_motor_dom_sf"/>
</dbReference>
<dbReference type="PANTHER" id="PTHR47972:SF28">
    <property type="entry name" value="KINESIN-LIKE PROTEIN KLP-3"/>
    <property type="match status" value="1"/>
</dbReference>
<keyword evidence="5" id="KW-0175">Coiled coil</keyword>
<feature type="binding site" evidence="3">
    <location>
        <begin position="612"/>
        <end position="619"/>
    </location>
    <ligand>
        <name>ATP</name>
        <dbReference type="ChEBI" id="CHEBI:30616"/>
    </ligand>
</feature>
<accession>A0AAV0T173</accession>
<dbReference type="FunFam" id="3.40.850.10:FF:000372">
    <property type="entry name" value="Kinesin-like protein"/>
    <property type="match status" value="1"/>
</dbReference>
<feature type="compositionally biased region" description="Low complexity" evidence="6">
    <location>
        <begin position="36"/>
        <end position="50"/>
    </location>
</feature>
<dbReference type="PRINTS" id="PR00380">
    <property type="entry name" value="KINESINHEAVY"/>
</dbReference>
<evidence type="ECO:0000256" key="2">
    <source>
        <dbReference type="ARBA" id="ARBA00022840"/>
    </source>
</evidence>
<dbReference type="InterPro" id="IPR027417">
    <property type="entry name" value="P-loop_NTPase"/>
</dbReference>
<dbReference type="GO" id="GO:0005524">
    <property type="term" value="F:ATP binding"/>
    <property type="evidence" value="ECO:0007669"/>
    <property type="project" value="UniProtKB-UniRule"/>
</dbReference>
<gene>
    <name evidence="8" type="ORF">PFR002_LOCUS2273</name>
</gene>
<evidence type="ECO:0000313" key="8">
    <source>
        <dbReference type="EMBL" id="CAI5710849.1"/>
    </source>
</evidence>
<dbReference type="PROSITE" id="PS50067">
    <property type="entry name" value="KINESIN_MOTOR_2"/>
    <property type="match status" value="1"/>
</dbReference>
<dbReference type="SUPFAM" id="SSF52540">
    <property type="entry name" value="P-loop containing nucleoside triphosphate hydrolases"/>
    <property type="match status" value="1"/>
</dbReference>